<feature type="domain" description="STAS" evidence="6">
    <location>
        <begin position="409"/>
        <end position="490"/>
    </location>
</feature>
<dbReference type="RefSeq" id="WP_113648058.1">
    <property type="nucleotide sequence ID" value="NZ_QMHN01000004.1"/>
</dbReference>
<keyword evidence="2 5" id="KW-0812">Transmembrane</keyword>
<feature type="transmembrane region" description="Helical" evidence="5">
    <location>
        <begin position="231"/>
        <end position="254"/>
    </location>
</feature>
<dbReference type="SUPFAM" id="SSF52091">
    <property type="entry name" value="SpoIIaa-like"/>
    <property type="match status" value="1"/>
</dbReference>
<dbReference type="PANTHER" id="PTHR43310">
    <property type="entry name" value="SULFATE TRANSPORTER YBAR-RELATED"/>
    <property type="match status" value="1"/>
</dbReference>
<feature type="transmembrane region" description="Helical" evidence="5">
    <location>
        <begin position="361"/>
        <end position="394"/>
    </location>
</feature>
<dbReference type="Proteomes" id="UP000284120">
    <property type="component" value="Unassembled WGS sequence"/>
</dbReference>
<feature type="transmembrane region" description="Helical" evidence="5">
    <location>
        <begin position="89"/>
        <end position="109"/>
    </location>
</feature>
<dbReference type="CDD" id="cd07042">
    <property type="entry name" value="STAS_SulP_like_sulfate_transporter"/>
    <property type="match status" value="1"/>
</dbReference>
<feature type="transmembrane region" description="Helical" evidence="5">
    <location>
        <begin position="151"/>
        <end position="173"/>
    </location>
</feature>
<dbReference type="PANTHER" id="PTHR43310:SF1">
    <property type="entry name" value="SULFATE TRANSPORTER YBAR-RELATED"/>
    <property type="match status" value="1"/>
</dbReference>
<keyword evidence="8" id="KW-1185">Reference proteome</keyword>
<dbReference type="EMBL" id="SAYW01000004">
    <property type="protein sequence ID" value="RWU06448.1"/>
    <property type="molecule type" value="Genomic_DNA"/>
</dbReference>
<keyword evidence="3 5" id="KW-1133">Transmembrane helix</keyword>
<dbReference type="PROSITE" id="PS50801">
    <property type="entry name" value="STAS"/>
    <property type="match status" value="1"/>
</dbReference>
<sequence>MKQAFSLFDFKQPINYKNEILAGLTVAMTMIPESLSFAILAGFPPLTGLYAAFIMGLVTAVLGGRPGLVSGGAGATVITLIALMKLHGLEYVFAAVVVAGIIQITVGIFKLGKFVRLVPQSVMYGFVNGLAIVIFMSQLDQFKVRETGEWLSGTALYTMLGLVALTIGIVWLWPKITKAVPASLVAILAVFGIVLIGGVQTKTVSDIASVAGGLPPFHIPQVPFNFETLQIVFPFGLIMAMVGLTEGLLTLNLVDEIVGNKGNGNRECVAQGSANILNGFFFGMGGCPMIAQTLVNLSAGARARLSAIIAAFTILLIILVGAPVIGKLPMAALVGVMMMVAIGTFEWSSLRVINKMPKSDIFIGVVVAAVTVLMHNLALAVLIGVILSALVFAWESARRIRARKHIDEDGVKHYEIYGPLFFGSTAAFLEKFDVQDDPEMVVIDFKDSRISDMSAIDAVHKITERYRRLNKKVTLRHLSADSRLLLRNAGNIIEVNIDDPTYKVADK</sequence>
<feature type="transmembrane region" description="Helical" evidence="5">
    <location>
        <begin position="121"/>
        <end position="139"/>
    </location>
</feature>
<feature type="transmembrane region" description="Helical" evidence="5">
    <location>
        <begin position="179"/>
        <end position="199"/>
    </location>
</feature>
<dbReference type="InterPro" id="IPR002645">
    <property type="entry name" value="STAS_dom"/>
</dbReference>
<comment type="subcellular location">
    <subcellularLocation>
        <location evidence="1">Membrane</location>
        <topology evidence="1">Multi-pass membrane protein</topology>
    </subcellularLocation>
</comment>
<evidence type="ECO:0000256" key="4">
    <source>
        <dbReference type="ARBA" id="ARBA00023136"/>
    </source>
</evidence>
<evidence type="ECO:0000313" key="7">
    <source>
        <dbReference type="EMBL" id="RWU06448.1"/>
    </source>
</evidence>
<evidence type="ECO:0000259" key="6">
    <source>
        <dbReference type="PROSITE" id="PS50801"/>
    </source>
</evidence>
<dbReference type="Gene3D" id="3.30.750.24">
    <property type="entry name" value="STAS domain"/>
    <property type="match status" value="1"/>
</dbReference>
<dbReference type="OrthoDB" id="9771198at2"/>
<feature type="transmembrane region" description="Helical" evidence="5">
    <location>
        <begin position="331"/>
        <end position="349"/>
    </location>
</feature>
<feature type="transmembrane region" description="Helical" evidence="5">
    <location>
        <begin position="274"/>
        <end position="295"/>
    </location>
</feature>
<evidence type="ECO:0000256" key="3">
    <source>
        <dbReference type="ARBA" id="ARBA00022989"/>
    </source>
</evidence>
<dbReference type="InterPro" id="IPR052706">
    <property type="entry name" value="Membrane-Transporter-like"/>
</dbReference>
<protein>
    <submittedName>
        <fullName evidence="7">SulP family inorganic anion transporter</fullName>
    </submittedName>
</protein>
<keyword evidence="4 5" id="KW-0472">Membrane</keyword>
<comment type="caution">
    <text evidence="7">The sequence shown here is derived from an EMBL/GenBank/DDBJ whole genome shotgun (WGS) entry which is preliminary data.</text>
</comment>
<feature type="transmembrane region" description="Helical" evidence="5">
    <location>
        <begin position="307"/>
        <end position="325"/>
    </location>
</feature>
<proteinExistence type="predicted"/>
<dbReference type="AlphaFoldDB" id="A0A443YRL7"/>
<evidence type="ECO:0000256" key="1">
    <source>
        <dbReference type="ARBA" id="ARBA00004141"/>
    </source>
</evidence>
<evidence type="ECO:0000256" key="2">
    <source>
        <dbReference type="ARBA" id="ARBA00022692"/>
    </source>
</evidence>
<dbReference type="InterPro" id="IPR036513">
    <property type="entry name" value="STAS_dom_sf"/>
</dbReference>
<dbReference type="Pfam" id="PF00916">
    <property type="entry name" value="Sulfate_transp"/>
    <property type="match status" value="1"/>
</dbReference>
<feature type="transmembrane region" description="Helical" evidence="5">
    <location>
        <begin position="49"/>
        <end position="82"/>
    </location>
</feature>
<evidence type="ECO:0000256" key="5">
    <source>
        <dbReference type="SAM" id="Phobius"/>
    </source>
</evidence>
<gene>
    <name evidence="7" type="ORF">DPV69_14260</name>
</gene>
<organism evidence="7 8">
    <name type="scientific">Pedobacter chitinilyticus</name>
    <dbReference type="NCBI Taxonomy" id="2233776"/>
    <lineage>
        <taxon>Bacteria</taxon>
        <taxon>Pseudomonadati</taxon>
        <taxon>Bacteroidota</taxon>
        <taxon>Sphingobacteriia</taxon>
        <taxon>Sphingobacteriales</taxon>
        <taxon>Sphingobacteriaceae</taxon>
        <taxon>Pedobacter</taxon>
    </lineage>
</organism>
<dbReference type="Pfam" id="PF01740">
    <property type="entry name" value="STAS"/>
    <property type="match status" value="1"/>
</dbReference>
<dbReference type="GO" id="GO:0016020">
    <property type="term" value="C:membrane"/>
    <property type="evidence" value="ECO:0007669"/>
    <property type="project" value="UniProtKB-SubCell"/>
</dbReference>
<evidence type="ECO:0000313" key="8">
    <source>
        <dbReference type="Proteomes" id="UP000284120"/>
    </source>
</evidence>
<dbReference type="InterPro" id="IPR011547">
    <property type="entry name" value="SLC26A/SulP_dom"/>
</dbReference>
<name>A0A443YRL7_9SPHI</name>
<reference evidence="7 8" key="1">
    <citation type="submission" date="2018-06" db="EMBL/GenBank/DDBJ databases">
        <title>Pedobacter endophyticus sp. nov., an endophytic bacterium isolated from a leaf of Triticum aestivum.</title>
        <authorList>
            <person name="Zhang L."/>
        </authorList>
    </citation>
    <scope>NUCLEOTIDE SEQUENCE [LARGE SCALE GENOMIC DNA]</scope>
    <source>
        <strain evidence="7 8">CM134L-2</strain>
    </source>
</reference>
<accession>A0A443YRL7</accession>